<keyword evidence="1" id="KW-0472">Membrane</keyword>
<keyword evidence="1" id="KW-1133">Transmembrane helix</keyword>
<protein>
    <submittedName>
        <fullName evidence="2">Uncharacterized protein</fullName>
    </submittedName>
</protein>
<comment type="caution">
    <text evidence="2">The sequence shown here is derived from an EMBL/GenBank/DDBJ whole genome shotgun (WGS) entry which is preliminary data.</text>
</comment>
<gene>
    <name evidence="2" type="ORF">PENTCL1PPCAC_615</name>
</gene>
<sequence length="158" mass="17944">MQHLPSPSLTAAAVIFVIVIACELWGSEARAILNHQRQVSDAELSIDSINFHPFDSPEQSGLSSRAKRFANKELELTVRKMLAKMSIEEIDNTKMFCDKSSDKMRIHPTQKRLIMMCIILGYKITIAEVKPKRSLPLSLERVNENPTILDIPEIWIDV</sequence>
<keyword evidence="3" id="KW-1185">Reference proteome</keyword>
<feature type="transmembrane region" description="Helical" evidence="1">
    <location>
        <begin position="6"/>
        <end position="26"/>
    </location>
</feature>
<evidence type="ECO:0000313" key="2">
    <source>
        <dbReference type="EMBL" id="GMS78440.1"/>
    </source>
</evidence>
<reference evidence="2" key="1">
    <citation type="submission" date="2023-10" db="EMBL/GenBank/DDBJ databases">
        <title>Genome assembly of Pristionchus species.</title>
        <authorList>
            <person name="Yoshida K."/>
            <person name="Sommer R.J."/>
        </authorList>
    </citation>
    <scope>NUCLEOTIDE SEQUENCE</scope>
    <source>
        <strain evidence="2">RS0144</strain>
    </source>
</reference>
<proteinExistence type="predicted"/>
<dbReference type="Proteomes" id="UP001432027">
    <property type="component" value="Unassembled WGS sequence"/>
</dbReference>
<evidence type="ECO:0000313" key="3">
    <source>
        <dbReference type="Proteomes" id="UP001432027"/>
    </source>
</evidence>
<organism evidence="2 3">
    <name type="scientific">Pristionchus entomophagus</name>
    <dbReference type="NCBI Taxonomy" id="358040"/>
    <lineage>
        <taxon>Eukaryota</taxon>
        <taxon>Metazoa</taxon>
        <taxon>Ecdysozoa</taxon>
        <taxon>Nematoda</taxon>
        <taxon>Chromadorea</taxon>
        <taxon>Rhabditida</taxon>
        <taxon>Rhabditina</taxon>
        <taxon>Diplogasteromorpha</taxon>
        <taxon>Diplogasteroidea</taxon>
        <taxon>Neodiplogasteridae</taxon>
        <taxon>Pristionchus</taxon>
    </lineage>
</organism>
<accession>A0AAV5S7J4</accession>
<name>A0AAV5S7J4_9BILA</name>
<dbReference type="AlphaFoldDB" id="A0AAV5S7J4"/>
<keyword evidence="1" id="KW-0812">Transmembrane</keyword>
<evidence type="ECO:0000256" key="1">
    <source>
        <dbReference type="SAM" id="Phobius"/>
    </source>
</evidence>
<dbReference type="EMBL" id="BTSX01000001">
    <property type="protein sequence ID" value="GMS78440.1"/>
    <property type="molecule type" value="Genomic_DNA"/>
</dbReference>